<evidence type="ECO:0000259" key="1">
    <source>
        <dbReference type="Pfam" id="PF04233"/>
    </source>
</evidence>
<keyword evidence="3" id="KW-1185">Reference proteome</keyword>
<name>A0A7S8C767_9HYPH</name>
<dbReference type="AlphaFoldDB" id="A0A7S8C767"/>
<evidence type="ECO:0000313" key="3">
    <source>
        <dbReference type="Proteomes" id="UP000593594"/>
    </source>
</evidence>
<proteinExistence type="predicted"/>
<reference evidence="2 3" key="1">
    <citation type="submission" date="2020-06" db="EMBL/GenBank/DDBJ databases">
        <title>Genome sequence of 2 isolates from Red Sea Mangroves.</title>
        <authorList>
            <person name="Sefrji F."/>
            <person name="Michoud G."/>
            <person name="Merlino G."/>
            <person name="Daffonchio D."/>
        </authorList>
    </citation>
    <scope>NUCLEOTIDE SEQUENCE [LARGE SCALE GENOMIC DNA]</scope>
    <source>
        <strain evidence="2 3">R1DC25</strain>
    </source>
</reference>
<dbReference type="RefSeq" id="WP_213161991.1">
    <property type="nucleotide sequence ID" value="NZ_CP058214.1"/>
</dbReference>
<gene>
    <name evidence="2" type="ORF">HW532_19075</name>
</gene>
<dbReference type="Pfam" id="PF04233">
    <property type="entry name" value="Phage_Mu_F"/>
    <property type="match status" value="1"/>
</dbReference>
<dbReference type="KEGG" id="kmn:HW532_19075"/>
<sequence>MRAESFRTPANVAPEVGDYFTSKNLRPAFSWLDVWGEEHGYAFTVAKAVEEDVLTSFRGSIERAIAKGQGFESWKAGIQTELSKLGWWGRRTVVDPVTGERSVVDFSKPRRLKTIFWSNMRAARAAGQWERIQRTKAALPYLLYVRTTSAEPRQEHLQWADTVLPVDDPFWNTHYPPNGWGCKCAVRQISRREARRRGVSEPPAVETKPFRNRRTGEVTDVPVGIDPGWQTNPGKARARTLLRKTVETLEAAGPDRARDQIRDLWAGPLPAVVTKLPERVHMPVAVAPVLAEQTKSRSSLVVVSNDTAALKTTKHKFALDRVGLVQEMIDRGRIVADVHDTSARNVYLDIEGQLWFLAIGRSRDGYLYVRTLHPTSRRRMLKKLKQAGEEE</sequence>
<organism evidence="2 3">
    <name type="scientific">Kaustia mangrovi</name>
    <dbReference type="NCBI Taxonomy" id="2593653"/>
    <lineage>
        <taxon>Bacteria</taxon>
        <taxon>Pseudomonadati</taxon>
        <taxon>Pseudomonadota</taxon>
        <taxon>Alphaproteobacteria</taxon>
        <taxon>Hyphomicrobiales</taxon>
        <taxon>Parvibaculaceae</taxon>
        <taxon>Kaustia</taxon>
    </lineage>
</organism>
<protein>
    <recommendedName>
        <fullName evidence="1">Phage head morphogenesis domain-containing protein</fullName>
    </recommendedName>
</protein>
<dbReference type="InterPro" id="IPR006528">
    <property type="entry name" value="Phage_head_morphogenesis_dom"/>
</dbReference>
<evidence type="ECO:0000313" key="2">
    <source>
        <dbReference type="EMBL" id="QPC44619.1"/>
    </source>
</evidence>
<accession>A0A7S8C767</accession>
<dbReference type="EMBL" id="CP058214">
    <property type="protein sequence ID" value="QPC44619.1"/>
    <property type="molecule type" value="Genomic_DNA"/>
</dbReference>
<dbReference type="Proteomes" id="UP000593594">
    <property type="component" value="Chromosome"/>
</dbReference>
<feature type="domain" description="Phage head morphogenesis" evidence="1">
    <location>
        <begin position="58"/>
        <end position="186"/>
    </location>
</feature>